<evidence type="ECO:0000313" key="2">
    <source>
        <dbReference type="EMBL" id="MCM2369670.1"/>
    </source>
</evidence>
<gene>
    <name evidence="2" type="ORF">NB063_03435</name>
</gene>
<comment type="caution">
    <text evidence="2">The sequence shown here is derived from an EMBL/GenBank/DDBJ whole genome shotgun (WGS) entry which is preliminary data.</text>
</comment>
<proteinExistence type="predicted"/>
<protein>
    <submittedName>
        <fullName evidence="2">MerR family transcriptional regulator</fullName>
    </submittedName>
</protein>
<dbReference type="CDD" id="cd04761">
    <property type="entry name" value="HTH_MerR-SF"/>
    <property type="match status" value="1"/>
</dbReference>
<dbReference type="SUPFAM" id="SSF46955">
    <property type="entry name" value="Putative DNA-binding domain"/>
    <property type="match status" value="1"/>
</dbReference>
<accession>A0ABT0TYR0</accession>
<name>A0ABT0TYR0_9BACT</name>
<dbReference type="InterPro" id="IPR009061">
    <property type="entry name" value="DNA-bd_dom_put_sf"/>
</dbReference>
<dbReference type="Proteomes" id="UP001202961">
    <property type="component" value="Unassembled WGS sequence"/>
</dbReference>
<dbReference type="EMBL" id="JAMQBK010000012">
    <property type="protein sequence ID" value="MCM2369670.1"/>
    <property type="molecule type" value="Genomic_DNA"/>
</dbReference>
<reference evidence="2 3" key="1">
    <citation type="journal article" date="2022" name="Syst. Appl. Microbiol.">
        <title>Rhodopirellula aestuarii sp. nov., a novel member of the genus Rhodopirellula isolated from brackish sediments collected in the Tagus River estuary, Portugal.</title>
        <authorList>
            <person name="Vitorino I.R."/>
            <person name="Klimek D."/>
            <person name="Calusinska M."/>
            <person name="Lobo-da-Cunha A."/>
            <person name="Vasconcelos V."/>
            <person name="Lage O.M."/>
        </authorList>
    </citation>
    <scope>NUCLEOTIDE SEQUENCE [LARGE SCALE GENOMIC DNA]</scope>
    <source>
        <strain evidence="2 3">ICT_H3.1</strain>
    </source>
</reference>
<dbReference type="InterPro" id="IPR000551">
    <property type="entry name" value="MerR-type_HTH_dom"/>
</dbReference>
<evidence type="ECO:0000259" key="1">
    <source>
        <dbReference type="PROSITE" id="PS50937"/>
    </source>
</evidence>
<dbReference type="Pfam" id="PF13411">
    <property type="entry name" value="MerR_1"/>
    <property type="match status" value="1"/>
</dbReference>
<keyword evidence="3" id="KW-1185">Reference proteome</keyword>
<dbReference type="RefSeq" id="WP_250927339.1">
    <property type="nucleotide sequence ID" value="NZ_JAMQBK010000012.1"/>
</dbReference>
<sequence length="72" mass="8274">MTNVKKAASFEGLVRVGIAAEYLGVSKETLRNWDKSGRLVPKRNPITGYRYYEQQQLERFRADAIAEREVQA</sequence>
<organism evidence="2 3">
    <name type="scientific">Aporhodopirellula aestuarii</name>
    <dbReference type="NCBI Taxonomy" id="2950107"/>
    <lineage>
        <taxon>Bacteria</taxon>
        <taxon>Pseudomonadati</taxon>
        <taxon>Planctomycetota</taxon>
        <taxon>Planctomycetia</taxon>
        <taxon>Pirellulales</taxon>
        <taxon>Pirellulaceae</taxon>
        <taxon>Aporhodopirellula</taxon>
    </lineage>
</organism>
<dbReference type="PROSITE" id="PS50937">
    <property type="entry name" value="HTH_MERR_2"/>
    <property type="match status" value="1"/>
</dbReference>
<evidence type="ECO:0000313" key="3">
    <source>
        <dbReference type="Proteomes" id="UP001202961"/>
    </source>
</evidence>
<feature type="domain" description="HTH merR-type" evidence="1">
    <location>
        <begin position="13"/>
        <end position="61"/>
    </location>
</feature>
<dbReference type="Gene3D" id="1.10.1660.10">
    <property type="match status" value="1"/>
</dbReference>